<gene>
    <name evidence="2" type="ORF">L9F63_018279</name>
</gene>
<evidence type="ECO:0000256" key="1">
    <source>
        <dbReference type="SAM" id="Phobius"/>
    </source>
</evidence>
<feature type="non-terminal residue" evidence="2">
    <location>
        <position position="75"/>
    </location>
</feature>
<dbReference type="EMBL" id="JASPKZ010005686">
    <property type="protein sequence ID" value="KAJ9588353.1"/>
    <property type="molecule type" value="Genomic_DNA"/>
</dbReference>
<sequence length="75" mass="8865">LSVELYSTLCMDLPILFLILFSCLLTHLILLNSHADSSFVTSFVTFSMLYYVHNIFVSPTAIFIYWIKCYYYLKY</sequence>
<dbReference type="Proteomes" id="UP001233999">
    <property type="component" value="Unassembled WGS sequence"/>
</dbReference>
<organism evidence="2 3">
    <name type="scientific">Diploptera punctata</name>
    <name type="common">Pacific beetle cockroach</name>
    <dbReference type="NCBI Taxonomy" id="6984"/>
    <lineage>
        <taxon>Eukaryota</taxon>
        <taxon>Metazoa</taxon>
        <taxon>Ecdysozoa</taxon>
        <taxon>Arthropoda</taxon>
        <taxon>Hexapoda</taxon>
        <taxon>Insecta</taxon>
        <taxon>Pterygota</taxon>
        <taxon>Neoptera</taxon>
        <taxon>Polyneoptera</taxon>
        <taxon>Dictyoptera</taxon>
        <taxon>Blattodea</taxon>
        <taxon>Blaberoidea</taxon>
        <taxon>Blaberidae</taxon>
        <taxon>Diplopterinae</taxon>
        <taxon>Diploptera</taxon>
    </lineage>
</organism>
<accession>A0AAD7ZYY2</accession>
<keyword evidence="1" id="KW-1133">Transmembrane helix</keyword>
<evidence type="ECO:0000313" key="3">
    <source>
        <dbReference type="Proteomes" id="UP001233999"/>
    </source>
</evidence>
<keyword evidence="3" id="KW-1185">Reference proteome</keyword>
<feature type="transmembrane region" description="Helical" evidence="1">
    <location>
        <begin position="50"/>
        <end position="73"/>
    </location>
</feature>
<feature type="non-terminal residue" evidence="2">
    <location>
        <position position="1"/>
    </location>
</feature>
<name>A0AAD7ZYY2_DIPPU</name>
<dbReference type="AlphaFoldDB" id="A0AAD7ZYY2"/>
<reference evidence="2" key="1">
    <citation type="journal article" date="2023" name="IScience">
        <title>Live-bearing cockroach genome reveals convergent evolutionary mechanisms linked to viviparity in insects and beyond.</title>
        <authorList>
            <person name="Fouks B."/>
            <person name="Harrison M.C."/>
            <person name="Mikhailova A.A."/>
            <person name="Marchal E."/>
            <person name="English S."/>
            <person name="Carruthers M."/>
            <person name="Jennings E.C."/>
            <person name="Chiamaka E.L."/>
            <person name="Frigard R.A."/>
            <person name="Pippel M."/>
            <person name="Attardo G.M."/>
            <person name="Benoit J.B."/>
            <person name="Bornberg-Bauer E."/>
            <person name="Tobe S.S."/>
        </authorList>
    </citation>
    <scope>NUCLEOTIDE SEQUENCE</scope>
    <source>
        <strain evidence="2">Stay&amp;Tobe</strain>
    </source>
</reference>
<protein>
    <submittedName>
        <fullName evidence="2">Uncharacterized protein</fullName>
    </submittedName>
</protein>
<comment type="caution">
    <text evidence="2">The sequence shown here is derived from an EMBL/GenBank/DDBJ whole genome shotgun (WGS) entry which is preliminary data.</text>
</comment>
<reference evidence="2" key="2">
    <citation type="submission" date="2023-05" db="EMBL/GenBank/DDBJ databases">
        <authorList>
            <person name="Fouks B."/>
        </authorList>
    </citation>
    <scope>NUCLEOTIDE SEQUENCE</scope>
    <source>
        <strain evidence="2">Stay&amp;Tobe</strain>
        <tissue evidence="2">Testes</tissue>
    </source>
</reference>
<feature type="transmembrane region" description="Helical" evidence="1">
    <location>
        <begin position="12"/>
        <end position="30"/>
    </location>
</feature>
<keyword evidence="1" id="KW-0472">Membrane</keyword>
<proteinExistence type="predicted"/>
<evidence type="ECO:0000313" key="2">
    <source>
        <dbReference type="EMBL" id="KAJ9588353.1"/>
    </source>
</evidence>
<keyword evidence="1" id="KW-0812">Transmembrane</keyword>